<dbReference type="InterPro" id="IPR009593">
    <property type="entry name" value="DUF1203"/>
</dbReference>
<comment type="caution">
    <text evidence="1">The sequence shown here is derived from an EMBL/GenBank/DDBJ whole genome shotgun (WGS) entry which is preliminary data.</text>
</comment>
<sequence>MASPTIQAESTEPPSQLRSDLQPVLLKYVPLPAPLPALEDSPISVTAAEDRRVPCRRCLLDASPGEVLYLIAYDPFPVDSVTPYRGAGPIFVHAHDCTPFRDATLPDRQLKRLQSLRAYNENHMMVAAEVVNGSEFEKVAGGMLADEKASYIMVHNAKPGCFAFRVERA</sequence>
<reference evidence="1 2" key="1">
    <citation type="submission" date="2020-01" db="EMBL/GenBank/DDBJ databases">
        <title>Identification and distribution of gene clusters putatively required for synthesis of sphingolipid metabolism inhibitors in phylogenetically diverse species of the filamentous fungus Fusarium.</title>
        <authorList>
            <person name="Kim H.-S."/>
            <person name="Busman M."/>
            <person name="Brown D.W."/>
            <person name="Divon H."/>
            <person name="Uhlig S."/>
            <person name="Proctor R.H."/>
        </authorList>
    </citation>
    <scope>NUCLEOTIDE SEQUENCE [LARGE SCALE GENOMIC DNA]</scope>
    <source>
        <strain evidence="1 2">NRRL 20459</strain>
    </source>
</reference>
<dbReference type="Pfam" id="PF06718">
    <property type="entry name" value="DUF1203"/>
    <property type="match status" value="1"/>
</dbReference>
<name>A0A8H4LQ51_9HYPO</name>
<gene>
    <name evidence="1" type="ORF">FALBO_628</name>
</gene>
<dbReference type="EMBL" id="JAADYS010000071">
    <property type="protein sequence ID" value="KAF4472467.1"/>
    <property type="molecule type" value="Genomic_DNA"/>
</dbReference>
<keyword evidence="2" id="KW-1185">Reference proteome</keyword>
<organism evidence="1 2">
    <name type="scientific">Fusarium albosuccineum</name>
    <dbReference type="NCBI Taxonomy" id="1237068"/>
    <lineage>
        <taxon>Eukaryota</taxon>
        <taxon>Fungi</taxon>
        <taxon>Dikarya</taxon>
        <taxon>Ascomycota</taxon>
        <taxon>Pezizomycotina</taxon>
        <taxon>Sordariomycetes</taxon>
        <taxon>Hypocreomycetidae</taxon>
        <taxon>Hypocreales</taxon>
        <taxon>Nectriaceae</taxon>
        <taxon>Fusarium</taxon>
        <taxon>Fusarium decemcellulare species complex</taxon>
    </lineage>
</organism>
<dbReference type="AlphaFoldDB" id="A0A8H4LQ51"/>
<accession>A0A8H4LQ51</accession>
<evidence type="ECO:0000313" key="1">
    <source>
        <dbReference type="EMBL" id="KAF4472467.1"/>
    </source>
</evidence>
<protein>
    <submittedName>
        <fullName evidence="1">DUF1203 domain</fullName>
    </submittedName>
</protein>
<dbReference type="OrthoDB" id="4167009at2759"/>
<proteinExistence type="predicted"/>
<evidence type="ECO:0000313" key="2">
    <source>
        <dbReference type="Proteomes" id="UP000554235"/>
    </source>
</evidence>
<dbReference type="Proteomes" id="UP000554235">
    <property type="component" value="Unassembled WGS sequence"/>
</dbReference>